<keyword evidence="10 15" id="KW-0949">S-adenosyl-L-methionine</keyword>
<evidence type="ECO:0000313" key="20">
    <source>
        <dbReference type="Proteomes" id="UP000179023"/>
    </source>
</evidence>
<dbReference type="InterPro" id="IPR029028">
    <property type="entry name" value="Alpha/beta_knot_MTases"/>
</dbReference>
<evidence type="ECO:0000256" key="14">
    <source>
        <dbReference type="ARBA" id="ARBA00047783"/>
    </source>
</evidence>
<gene>
    <name evidence="15" type="primary">trmD</name>
    <name evidence="19" type="ORF">A3C07_05290</name>
</gene>
<dbReference type="SUPFAM" id="SSF75217">
    <property type="entry name" value="alpha/beta knot"/>
    <property type="match status" value="1"/>
</dbReference>
<reference evidence="19 20" key="1">
    <citation type="journal article" date="2016" name="Nat. Commun.">
        <title>Thousands of microbial genomes shed light on interconnected biogeochemical processes in an aquifer system.</title>
        <authorList>
            <person name="Anantharaman K."/>
            <person name="Brown C.T."/>
            <person name="Hug L.A."/>
            <person name="Sharon I."/>
            <person name="Castelle C.J."/>
            <person name="Probst A.J."/>
            <person name="Thomas B.C."/>
            <person name="Singh A."/>
            <person name="Wilkins M.J."/>
            <person name="Karaoz U."/>
            <person name="Brodie E.L."/>
            <person name="Williams K.H."/>
            <person name="Hubbard S.S."/>
            <person name="Banfield J.F."/>
        </authorList>
    </citation>
    <scope>NUCLEOTIDE SEQUENCE [LARGE SCALE GENOMIC DNA]</scope>
</reference>
<dbReference type="HAMAP" id="MF_00605">
    <property type="entry name" value="TrmD"/>
    <property type="match status" value="1"/>
</dbReference>
<evidence type="ECO:0000256" key="17">
    <source>
        <dbReference type="RuleBase" id="RU003464"/>
    </source>
</evidence>
<evidence type="ECO:0000256" key="5">
    <source>
        <dbReference type="ARBA" id="ARBA00012807"/>
    </source>
</evidence>
<keyword evidence="9 15" id="KW-0808">Transferase</keyword>
<evidence type="ECO:0000256" key="13">
    <source>
        <dbReference type="ARBA" id="ARBA00033392"/>
    </source>
</evidence>
<evidence type="ECO:0000256" key="10">
    <source>
        <dbReference type="ARBA" id="ARBA00022691"/>
    </source>
</evidence>
<keyword evidence="8 15" id="KW-0489">Methyltransferase</keyword>
<dbReference type="PIRSF" id="PIRSF000386">
    <property type="entry name" value="tRNA_mtase"/>
    <property type="match status" value="1"/>
</dbReference>
<dbReference type="Gene3D" id="3.40.1280.10">
    <property type="match status" value="1"/>
</dbReference>
<comment type="caution">
    <text evidence="15">Lacks conserved residue(s) required for the propagation of feature annotation.</text>
</comment>
<comment type="subunit">
    <text evidence="4 15 17">Homodimer.</text>
</comment>
<evidence type="ECO:0000259" key="18">
    <source>
        <dbReference type="Pfam" id="PF01746"/>
    </source>
</evidence>
<evidence type="ECO:0000256" key="16">
    <source>
        <dbReference type="PIRSR" id="PIRSR000386-1"/>
    </source>
</evidence>
<comment type="caution">
    <text evidence="19">The sequence shown here is derived from an EMBL/GenBank/DDBJ whole genome shotgun (WGS) entry which is preliminary data.</text>
</comment>
<evidence type="ECO:0000256" key="9">
    <source>
        <dbReference type="ARBA" id="ARBA00022679"/>
    </source>
</evidence>
<name>A0A1G2KL62_9BACT</name>
<dbReference type="PANTHER" id="PTHR46417:SF1">
    <property type="entry name" value="TRNA (GUANINE-N(1)-)-METHYLTRANSFERASE"/>
    <property type="match status" value="1"/>
</dbReference>
<evidence type="ECO:0000256" key="11">
    <source>
        <dbReference type="ARBA" id="ARBA00022694"/>
    </source>
</evidence>
<feature type="domain" description="tRNA methyltransferase TRMD/TRM10-type" evidence="18">
    <location>
        <begin position="1"/>
        <end position="225"/>
    </location>
</feature>
<evidence type="ECO:0000256" key="15">
    <source>
        <dbReference type="HAMAP-Rule" id="MF_00605"/>
    </source>
</evidence>
<evidence type="ECO:0000256" key="4">
    <source>
        <dbReference type="ARBA" id="ARBA00011738"/>
    </source>
</evidence>
<dbReference type="STRING" id="1802270.A3C07_05290"/>
<dbReference type="Pfam" id="PF01746">
    <property type="entry name" value="tRNA_m1G_MT"/>
    <property type="match status" value="1"/>
</dbReference>
<evidence type="ECO:0000256" key="2">
    <source>
        <dbReference type="ARBA" id="ARBA00004496"/>
    </source>
</evidence>
<evidence type="ECO:0000256" key="12">
    <source>
        <dbReference type="ARBA" id="ARBA00029736"/>
    </source>
</evidence>
<comment type="function">
    <text evidence="1 15 17">Specifically methylates guanosine-37 in various tRNAs.</text>
</comment>
<dbReference type="InterPro" id="IPR002649">
    <property type="entry name" value="tRNA_m1G_MeTrfase_TrmD"/>
</dbReference>
<dbReference type="GO" id="GO:0002939">
    <property type="term" value="P:tRNA N1-guanine methylation"/>
    <property type="evidence" value="ECO:0007669"/>
    <property type="project" value="TreeGrafter"/>
</dbReference>
<organism evidence="19 20">
    <name type="scientific">Candidatus Sungbacteria bacterium RIFCSPHIGHO2_02_FULL_47_11</name>
    <dbReference type="NCBI Taxonomy" id="1802270"/>
    <lineage>
        <taxon>Bacteria</taxon>
        <taxon>Candidatus Sungiibacteriota</taxon>
    </lineage>
</organism>
<dbReference type="GO" id="GO:0052906">
    <property type="term" value="F:tRNA (guanine(37)-N1)-methyltransferase activity"/>
    <property type="evidence" value="ECO:0007669"/>
    <property type="project" value="UniProtKB-UniRule"/>
</dbReference>
<dbReference type="EC" id="2.1.1.228" evidence="5 15"/>
<evidence type="ECO:0000256" key="7">
    <source>
        <dbReference type="ARBA" id="ARBA00022490"/>
    </source>
</evidence>
<comment type="subcellular location">
    <subcellularLocation>
        <location evidence="2 15 17">Cytoplasm</location>
    </subcellularLocation>
</comment>
<evidence type="ECO:0000256" key="1">
    <source>
        <dbReference type="ARBA" id="ARBA00002634"/>
    </source>
</evidence>
<feature type="binding site" evidence="15 16">
    <location>
        <position position="112"/>
    </location>
    <ligand>
        <name>S-adenosyl-L-methionine</name>
        <dbReference type="ChEBI" id="CHEBI:59789"/>
    </ligand>
</feature>
<dbReference type="NCBIfam" id="TIGR00088">
    <property type="entry name" value="trmD"/>
    <property type="match status" value="1"/>
</dbReference>
<accession>A0A1G2KL62</accession>
<dbReference type="Proteomes" id="UP000179023">
    <property type="component" value="Unassembled WGS sequence"/>
</dbReference>
<dbReference type="InterPro" id="IPR023148">
    <property type="entry name" value="tRNA_m1G_MeTrfase_C_sf"/>
</dbReference>
<dbReference type="PANTHER" id="PTHR46417">
    <property type="entry name" value="TRNA (GUANINE-N(1)-)-METHYLTRANSFERASE"/>
    <property type="match status" value="1"/>
</dbReference>
<evidence type="ECO:0000256" key="3">
    <source>
        <dbReference type="ARBA" id="ARBA00007630"/>
    </source>
</evidence>
<keyword evidence="7 15" id="KW-0963">Cytoplasm</keyword>
<evidence type="ECO:0000256" key="8">
    <source>
        <dbReference type="ARBA" id="ARBA00022603"/>
    </source>
</evidence>
<dbReference type="InterPro" id="IPR016009">
    <property type="entry name" value="tRNA_MeTrfase_TRMD/TRM10"/>
</dbReference>
<dbReference type="NCBIfam" id="NF000648">
    <property type="entry name" value="PRK00026.1"/>
    <property type="match status" value="1"/>
</dbReference>
<dbReference type="CDD" id="cd18080">
    <property type="entry name" value="TrmD-like"/>
    <property type="match status" value="1"/>
</dbReference>
<dbReference type="InterPro" id="IPR029026">
    <property type="entry name" value="tRNA_m1G_MTases_N"/>
</dbReference>
<keyword evidence="11 15" id="KW-0819">tRNA processing</keyword>
<comment type="catalytic activity">
    <reaction evidence="14 15 17">
        <text>guanosine(37) in tRNA + S-adenosyl-L-methionine = N(1)-methylguanosine(37) in tRNA + S-adenosyl-L-homocysteine + H(+)</text>
        <dbReference type="Rhea" id="RHEA:36899"/>
        <dbReference type="Rhea" id="RHEA-COMP:10145"/>
        <dbReference type="Rhea" id="RHEA-COMP:10147"/>
        <dbReference type="ChEBI" id="CHEBI:15378"/>
        <dbReference type="ChEBI" id="CHEBI:57856"/>
        <dbReference type="ChEBI" id="CHEBI:59789"/>
        <dbReference type="ChEBI" id="CHEBI:73542"/>
        <dbReference type="ChEBI" id="CHEBI:74269"/>
        <dbReference type="EC" id="2.1.1.228"/>
    </reaction>
</comment>
<dbReference type="Gene3D" id="1.10.1270.20">
    <property type="entry name" value="tRNA(m1g37)methyltransferase, domain 2"/>
    <property type="match status" value="1"/>
</dbReference>
<dbReference type="AlphaFoldDB" id="A0A1G2KL62"/>
<comment type="similarity">
    <text evidence="3 15 17">Belongs to the RNA methyltransferase TrmD family.</text>
</comment>
<dbReference type="EMBL" id="MHQI01000047">
    <property type="protein sequence ID" value="OGZ99118.1"/>
    <property type="molecule type" value="Genomic_DNA"/>
</dbReference>
<dbReference type="GO" id="GO:0005829">
    <property type="term" value="C:cytosol"/>
    <property type="evidence" value="ECO:0007669"/>
    <property type="project" value="TreeGrafter"/>
</dbReference>
<protein>
    <recommendedName>
        <fullName evidence="6 15">tRNA (guanine-N(1)-)-methyltransferase</fullName>
        <ecNumber evidence="5 15">2.1.1.228</ecNumber>
    </recommendedName>
    <alternativeName>
        <fullName evidence="12 15">M1G-methyltransferase</fullName>
    </alternativeName>
    <alternativeName>
        <fullName evidence="13 15">tRNA [GM37] methyltransferase</fullName>
    </alternativeName>
</protein>
<sequence length="226" mass="26308">MRFDIITIFPKIFDSYFSESIIKRAVQKKKAEIKVWNLRDFSSNKKHHKVDDRPFGGGAGMVLMVEPILRAVKSLGRRTSKLVIFSAKGKRFNQRMAYDWSKKYKNFIFVTGRYEGIDERVTKILGAQEVSIGPYITTDGDVAAMVIVSALVRLIPGVINWSSLEDESFLWKEIKKEAESQKGELEYPHYTRPEILKWRGKKYAVPKVLLSGDHKKIEKWRKRHRE</sequence>
<evidence type="ECO:0000313" key="19">
    <source>
        <dbReference type="EMBL" id="OGZ99118.1"/>
    </source>
</evidence>
<proteinExistence type="inferred from homology"/>
<evidence type="ECO:0000256" key="6">
    <source>
        <dbReference type="ARBA" id="ARBA00014679"/>
    </source>
</evidence>